<evidence type="ECO:0000313" key="1">
    <source>
        <dbReference type="EMBL" id="ORB52211.1"/>
    </source>
</evidence>
<keyword evidence="2" id="KW-1185">Reference proteome</keyword>
<dbReference type="EMBL" id="MVIH01000006">
    <property type="protein sequence ID" value="ORB52211.1"/>
    <property type="molecule type" value="Genomic_DNA"/>
</dbReference>
<dbReference type="AlphaFoldDB" id="A0A1X0ITV6"/>
<protein>
    <submittedName>
        <fullName evidence="1">MerR family transcriptional regulator</fullName>
    </submittedName>
</protein>
<sequence>MTAPRYVLTRRPAMRLDVFAMRCGLHPEMVRRLVALGLVACRRDSAGDPSFESSALVTVARIQRLRTGLGLNYAAIGLVLDLLDHIEELESASRTRRTPPWTSTN</sequence>
<name>A0A1X0ITV6_MYCRH</name>
<proteinExistence type="predicted"/>
<dbReference type="Gene3D" id="1.10.1660.10">
    <property type="match status" value="1"/>
</dbReference>
<dbReference type="RefSeq" id="WP_083119857.1">
    <property type="nucleotide sequence ID" value="NZ_JACKUO010000026.1"/>
</dbReference>
<dbReference type="Proteomes" id="UP000192534">
    <property type="component" value="Unassembled WGS sequence"/>
</dbReference>
<organism evidence="1 2">
    <name type="scientific">Mycolicibacterium rhodesiae</name>
    <name type="common">Mycobacterium rhodesiae</name>
    <dbReference type="NCBI Taxonomy" id="36814"/>
    <lineage>
        <taxon>Bacteria</taxon>
        <taxon>Bacillati</taxon>
        <taxon>Actinomycetota</taxon>
        <taxon>Actinomycetes</taxon>
        <taxon>Mycobacteriales</taxon>
        <taxon>Mycobacteriaceae</taxon>
        <taxon>Mycolicibacterium</taxon>
    </lineage>
</organism>
<dbReference type="Pfam" id="PF13591">
    <property type="entry name" value="MerR_2"/>
    <property type="match status" value="1"/>
</dbReference>
<evidence type="ECO:0000313" key="2">
    <source>
        <dbReference type="Proteomes" id="UP000192534"/>
    </source>
</evidence>
<gene>
    <name evidence="1" type="ORF">BST42_14635</name>
</gene>
<accession>A0A1X0ITV6</accession>
<reference evidence="1 2" key="1">
    <citation type="submission" date="2016-12" db="EMBL/GenBank/DDBJ databases">
        <title>The new phylogeny of genus Mycobacterium.</title>
        <authorList>
            <person name="Tortoli E."/>
            <person name="Trovato A."/>
            <person name="Cirillo D.M."/>
        </authorList>
    </citation>
    <scope>NUCLEOTIDE SEQUENCE [LARGE SCALE GENOMIC DNA]</scope>
    <source>
        <strain evidence="1 2">DSM 44223</strain>
    </source>
</reference>
<comment type="caution">
    <text evidence="1">The sequence shown here is derived from an EMBL/GenBank/DDBJ whole genome shotgun (WGS) entry which is preliminary data.</text>
</comment>
<dbReference type="OrthoDB" id="5526358at2"/>